<evidence type="ECO:0000313" key="11">
    <source>
        <dbReference type="Proteomes" id="UP000729402"/>
    </source>
</evidence>
<dbReference type="PANTHER" id="PTHR47955:SF11">
    <property type="entry name" value="4-HYDROXYPHENYLACETALDEHYDE OXIME MONOOXYGENASE"/>
    <property type="match status" value="1"/>
</dbReference>
<keyword evidence="9" id="KW-0472">Membrane</keyword>
<keyword evidence="11" id="KW-1185">Reference proteome</keyword>
<dbReference type="FunFam" id="1.10.630.10:FF:000043">
    <property type="entry name" value="Cytochrome P450 99A2"/>
    <property type="match status" value="1"/>
</dbReference>
<dbReference type="PANTHER" id="PTHR47955">
    <property type="entry name" value="CYTOCHROME P450 FAMILY 71 PROTEIN"/>
    <property type="match status" value="1"/>
</dbReference>
<keyword evidence="5 8" id="KW-0560">Oxidoreductase</keyword>
<proteinExistence type="inferred from homology"/>
<protein>
    <recommendedName>
        <fullName evidence="12">Cytochrome P450</fullName>
    </recommendedName>
</protein>
<keyword evidence="7 8" id="KW-0503">Monooxygenase</keyword>
<dbReference type="AlphaFoldDB" id="A0A8J5X2H7"/>
<dbReference type="PROSITE" id="PS00086">
    <property type="entry name" value="CYTOCHROME_P450"/>
    <property type="match status" value="1"/>
</dbReference>
<keyword evidence="6 8" id="KW-0408">Iron</keyword>
<dbReference type="GO" id="GO:0016705">
    <property type="term" value="F:oxidoreductase activity, acting on paired donors, with incorporation or reduction of molecular oxygen"/>
    <property type="evidence" value="ECO:0007669"/>
    <property type="project" value="InterPro"/>
</dbReference>
<reference evidence="10" key="2">
    <citation type="submission" date="2021-02" db="EMBL/GenBank/DDBJ databases">
        <authorList>
            <person name="Kimball J.A."/>
            <person name="Haas M.W."/>
            <person name="Macchietto M."/>
            <person name="Kono T."/>
            <person name="Duquette J."/>
            <person name="Shao M."/>
        </authorList>
    </citation>
    <scope>NUCLEOTIDE SEQUENCE</scope>
    <source>
        <tissue evidence="10">Fresh leaf tissue</tissue>
    </source>
</reference>
<dbReference type="OrthoDB" id="2789670at2759"/>
<evidence type="ECO:0000256" key="2">
    <source>
        <dbReference type="ARBA" id="ARBA00010617"/>
    </source>
</evidence>
<evidence type="ECO:0000313" key="10">
    <source>
        <dbReference type="EMBL" id="KAG8100099.1"/>
    </source>
</evidence>
<comment type="caution">
    <text evidence="10">The sequence shown here is derived from an EMBL/GenBank/DDBJ whole genome shotgun (WGS) entry which is preliminary data.</text>
</comment>
<dbReference type="EMBL" id="JAAALK010000079">
    <property type="protein sequence ID" value="KAG8100099.1"/>
    <property type="molecule type" value="Genomic_DNA"/>
</dbReference>
<evidence type="ECO:0000256" key="7">
    <source>
        <dbReference type="ARBA" id="ARBA00023033"/>
    </source>
</evidence>
<evidence type="ECO:0000256" key="8">
    <source>
        <dbReference type="RuleBase" id="RU000461"/>
    </source>
</evidence>
<dbReference type="Pfam" id="PF00067">
    <property type="entry name" value="p450"/>
    <property type="match status" value="1"/>
</dbReference>
<comment type="similarity">
    <text evidence="2 8">Belongs to the cytochrome P450 family.</text>
</comment>
<evidence type="ECO:0008006" key="12">
    <source>
        <dbReference type="Google" id="ProtNLM"/>
    </source>
</evidence>
<gene>
    <name evidence="10" type="ORF">GUJ93_ZPchr0013g35397</name>
</gene>
<keyword evidence="4 8" id="KW-0479">Metal-binding</keyword>
<dbReference type="InterPro" id="IPR017972">
    <property type="entry name" value="Cyt_P450_CS"/>
</dbReference>
<feature type="transmembrane region" description="Helical" evidence="9">
    <location>
        <begin position="15"/>
        <end position="36"/>
    </location>
</feature>
<reference evidence="10" key="1">
    <citation type="journal article" date="2021" name="bioRxiv">
        <title>Whole Genome Assembly and Annotation of Northern Wild Rice, Zizania palustris L., Supports a Whole Genome Duplication in the Zizania Genus.</title>
        <authorList>
            <person name="Haas M."/>
            <person name="Kono T."/>
            <person name="Macchietto M."/>
            <person name="Millas R."/>
            <person name="McGilp L."/>
            <person name="Shao M."/>
            <person name="Duquette J."/>
            <person name="Hirsch C.N."/>
            <person name="Kimball J."/>
        </authorList>
    </citation>
    <scope>NUCLEOTIDE SEQUENCE</scope>
    <source>
        <tissue evidence="10">Fresh leaf tissue</tissue>
    </source>
</reference>
<sequence length="522" mass="58898">MMSMQMEPLNTLQDWLTPLALLLLAIHVLFFIYFTCRKTSERCPWRPPPSPPGLPLIGNLYQLGPLPHRSMHQLARNHGPVMLLRLGRVPAVVVSTPELAREVMRTHDADCCSRPGSPGPSRLSYGLKDVAFAPYGDYWREMRKLFVVEMLRAKRVQSIWDAREAHVDRMISNLERAAVAARPANLSEEIFAHVDGIIGTTAFGSVYGSEQFWNREHFQHVLDEAMDMMASFSAEDFFPSAVGRLVDRLTGMVARRERCFRDLDAFFQMVIDQHLDPARKPPEQGGGDLVDALIAAEKERNNDGFKFDQDNIKGMILDTFLGGVDTSSVTLLWAMSELIRSPRVLAKAQDELRRVLGRKRRVDPDDLASLSYLKMVVKEALRLHPPATLLLPRETVRATTIGGYDVAAGTRVFVNVWAIGRDPDSWDSPDEFLPERFEGRDVDFAGQHFELVPFGAGRRACPAIAMGAANVEFCLANLLYCFDWTLPEGMKCEDVSMEEEGGLSFHRKVPLCLVPLRYKWHD</sequence>
<evidence type="ECO:0000256" key="5">
    <source>
        <dbReference type="ARBA" id="ARBA00023002"/>
    </source>
</evidence>
<keyword evidence="9" id="KW-0812">Transmembrane</keyword>
<evidence type="ECO:0000256" key="1">
    <source>
        <dbReference type="ARBA" id="ARBA00004141"/>
    </source>
</evidence>
<dbReference type="GO" id="GO:0004497">
    <property type="term" value="F:monooxygenase activity"/>
    <property type="evidence" value="ECO:0007669"/>
    <property type="project" value="UniProtKB-KW"/>
</dbReference>
<accession>A0A8J5X2H7</accession>
<name>A0A8J5X2H7_ZIZPA</name>
<keyword evidence="3 8" id="KW-0349">Heme</keyword>
<dbReference type="GO" id="GO:0016020">
    <property type="term" value="C:membrane"/>
    <property type="evidence" value="ECO:0007669"/>
    <property type="project" value="UniProtKB-SubCell"/>
</dbReference>
<dbReference type="Proteomes" id="UP000729402">
    <property type="component" value="Unassembled WGS sequence"/>
</dbReference>
<dbReference type="GO" id="GO:0020037">
    <property type="term" value="F:heme binding"/>
    <property type="evidence" value="ECO:0007669"/>
    <property type="project" value="InterPro"/>
</dbReference>
<keyword evidence="9" id="KW-1133">Transmembrane helix</keyword>
<dbReference type="InterPro" id="IPR001128">
    <property type="entry name" value="Cyt_P450"/>
</dbReference>
<organism evidence="10 11">
    <name type="scientific">Zizania palustris</name>
    <name type="common">Northern wild rice</name>
    <dbReference type="NCBI Taxonomy" id="103762"/>
    <lineage>
        <taxon>Eukaryota</taxon>
        <taxon>Viridiplantae</taxon>
        <taxon>Streptophyta</taxon>
        <taxon>Embryophyta</taxon>
        <taxon>Tracheophyta</taxon>
        <taxon>Spermatophyta</taxon>
        <taxon>Magnoliopsida</taxon>
        <taxon>Liliopsida</taxon>
        <taxon>Poales</taxon>
        <taxon>Poaceae</taxon>
        <taxon>BOP clade</taxon>
        <taxon>Oryzoideae</taxon>
        <taxon>Oryzeae</taxon>
        <taxon>Zizaniinae</taxon>
        <taxon>Zizania</taxon>
    </lineage>
</organism>
<evidence type="ECO:0000256" key="9">
    <source>
        <dbReference type="SAM" id="Phobius"/>
    </source>
</evidence>
<comment type="subcellular location">
    <subcellularLocation>
        <location evidence="1">Membrane</location>
        <topology evidence="1">Multi-pass membrane protein</topology>
    </subcellularLocation>
</comment>
<dbReference type="CDD" id="cd11072">
    <property type="entry name" value="CYP71-like"/>
    <property type="match status" value="1"/>
</dbReference>
<dbReference type="GO" id="GO:0005506">
    <property type="term" value="F:iron ion binding"/>
    <property type="evidence" value="ECO:0007669"/>
    <property type="project" value="InterPro"/>
</dbReference>
<evidence type="ECO:0000256" key="3">
    <source>
        <dbReference type="ARBA" id="ARBA00022617"/>
    </source>
</evidence>
<evidence type="ECO:0000256" key="6">
    <source>
        <dbReference type="ARBA" id="ARBA00023004"/>
    </source>
</evidence>
<evidence type="ECO:0000256" key="4">
    <source>
        <dbReference type="ARBA" id="ARBA00022723"/>
    </source>
</evidence>